<dbReference type="PROSITE" id="PS50222">
    <property type="entry name" value="EF_HAND_2"/>
    <property type="match status" value="1"/>
</dbReference>
<dbReference type="AlphaFoldDB" id="A0A0B5DNL5"/>
<feature type="signal peptide" evidence="1">
    <location>
        <begin position="1"/>
        <end position="21"/>
    </location>
</feature>
<dbReference type="OrthoDB" id="5470953at2"/>
<dbReference type="RefSeq" id="WP_043867964.1">
    <property type="nucleotide sequence ID" value="NZ_CP004393.1"/>
</dbReference>
<protein>
    <submittedName>
        <fullName evidence="3">Calcium-binding EF-hand</fullName>
    </submittedName>
</protein>
<dbReference type="EMBL" id="CP004393">
    <property type="protein sequence ID" value="AJE44779.1"/>
    <property type="molecule type" value="Genomic_DNA"/>
</dbReference>
<proteinExistence type="predicted"/>
<feature type="domain" description="EF-hand" evidence="2">
    <location>
        <begin position="42"/>
        <end position="77"/>
    </location>
</feature>
<reference evidence="3 4" key="1">
    <citation type="journal article" date="2014" name="Int. J. Syst. Evol. Microbiol.">
        <title>Celeribacter indicus sp. nov., a polycyclic aromatic hydrocarbon-degrading bacterium from deep-sea sediment and reclassification of Huaishuia halophila as Celeribacter halophilus comb. nov.</title>
        <authorList>
            <person name="Lai Q."/>
            <person name="Cao J."/>
            <person name="Yuan J."/>
            <person name="Li F."/>
            <person name="Shao Z."/>
        </authorList>
    </citation>
    <scope>NUCLEOTIDE SEQUENCE [LARGE SCALE GENOMIC DNA]</scope>
    <source>
        <strain evidence="3">P73</strain>
    </source>
</reference>
<dbReference type="STRING" id="1208324.P73_0064"/>
<dbReference type="Gene3D" id="1.10.238.10">
    <property type="entry name" value="EF-hand"/>
    <property type="match status" value="1"/>
</dbReference>
<accession>A0A0B5DNL5</accession>
<dbReference type="InterPro" id="IPR002048">
    <property type="entry name" value="EF_hand_dom"/>
</dbReference>
<evidence type="ECO:0000256" key="1">
    <source>
        <dbReference type="SAM" id="SignalP"/>
    </source>
</evidence>
<dbReference type="Pfam" id="PF13202">
    <property type="entry name" value="EF-hand_5"/>
    <property type="match status" value="1"/>
</dbReference>
<name>A0A0B5DNL5_9RHOB</name>
<dbReference type="PROSITE" id="PS00018">
    <property type="entry name" value="EF_HAND_1"/>
    <property type="match status" value="1"/>
</dbReference>
<dbReference type="SUPFAM" id="SSF47473">
    <property type="entry name" value="EF-hand"/>
    <property type="match status" value="1"/>
</dbReference>
<organism evidence="3 4">
    <name type="scientific">Celeribacter indicus</name>
    <dbReference type="NCBI Taxonomy" id="1208324"/>
    <lineage>
        <taxon>Bacteria</taxon>
        <taxon>Pseudomonadati</taxon>
        <taxon>Pseudomonadota</taxon>
        <taxon>Alphaproteobacteria</taxon>
        <taxon>Rhodobacterales</taxon>
        <taxon>Roseobacteraceae</taxon>
        <taxon>Celeribacter</taxon>
    </lineage>
</organism>
<evidence type="ECO:0000259" key="2">
    <source>
        <dbReference type="PROSITE" id="PS50222"/>
    </source>
</evidence>
<evidence type="ECO:0000313" key="3">
    <source>
        <dbReference type="EMBL" id="AJE44779.1"/>
    </source>
</evidence>
<sequence length="80" mass="8217">MKTIALGVTTAAALMTTPLFAQTMIEDTDGSGTYSMAELSVAYPELTEDMFIAIDADGSGDVSPEELGAAQANGVLPTTE</sequence>
<dbReference type="InterPro" id="IPR018247">
    <property type="entry name" value="EF_Hand_1_Ca_BS"/>
</dbReference>
<dbReference type="Proteomes" id="UP000031521">
    <property type="component" value="Chromosome"/>
</dbReference>
<gene>
    <name evidence="3" type="ORF">P73_0064</name>
</gene>
<feature type="chain" id="PRO_5002100437" evidence="1">
    <location>
        <begin position="22"/>
        <end position="80"/>
    </location>
</feature>
<dbReference type="InterPro" id="IPR011992">
    <property type="entry name" value="EF-hand-dom_pair"/>
</dbReference>
<keyword evidence="1" id="KW-0732">Signal</keyword>
<keyword evidence="4" id="KW-1185">Reference proteome</keyword>
<evidence type="ECO:0000313" key="4">
    <source>
        <dbReference type="Proteomes" id="UP000031521"/>
    </source>
</evidence>
<dbReference type="GO" id="GO:0005509">
    <property type="term" value="F:calcium ion binding"/>
    <property type="evidence" value="ECO:0007669"/>
    <property type="project" value="InterPro"/>
</dbReference>
<dbReference type="HOGENOM" id="CLU_182254_1_0_5"/>
<dbReference type="KEGG" id="cid:P73_0064"/>